<dbReference type="AlphaFoldDB" id="A0A3N4RTP1"/>
<evidence type="ECO:0000313" key="4">
    <source>
        <dbReference type="Proteomes" id="UP000266906"/>
    </source>
</evidence>
<evidence type="ECO:0000313" key="3">
    <source>
        <dbReference type="EMBL" id="RPE34331.1"/>
    </source>
</evidence>
<reference evidence="4 5" key="1">
    <citation type="submission" date="2018-11" db="EMBL/GenBank/DDBJ databases">
        <title>Sequencing the genomes of 1000 actinobacteria strains.</title>
        <authorList>
            <person name="Klenk H.-P."/>
        </authorList>
    </citation>
    <scope>NUCLEOTIDE SEQUENCE [LARGE SCALE GENOMIC DNA]</scope>
    <source>
        <strain evidence="2 5">DSM 44780</strain>
        <strain evidence="3 4">DSM 44781</strain>
    </source>
</reference>
<dbReference type="RefSeq" id="WP_123555086.1">
    <property type="nucleotide sequence ID" value="NZ_JBEYIY010000011.1"/>
</dbReference>
<evidence type="ECO:0000313" key="5">
    <source>
        <dbReference type="Proteomes" id="UP000267408"/>
    </source>
</evidence>
<evidence type="ECO:0000313" key="2">
    <source>
        <dbReference type="EMBL" id="ROR43982.1"/>
    </source>
</evidence>
<gene>
    <name evidence="3" type="ORF">EDD38_2646</name>
    <name evidence="2" type="ORF">EDD39_2155</name>
</gene>
<dbReference type="EMBL" id="RKQG01000001">
    <property type="protein sequence ID" value="RPE34331.1"/>
    <property type="molecule type" value="Genomic_DNA"/>
</dbReference>
<proteinExistence type="predicted"/>
<protein>
    <submittedName>
        <fullName evidence="3">Uncharacterized protein</fullName>
    </submittedName>
</protein>
<accession>A0A8G1ULQ4</accession>
<accession>A0A3N4RTP1</accession>
<keyword evidence="4" id="KW-1185">Reference proteome</keyword>
<comment type="caution">
    <text evidence="3">The sequence shown here is derived from an EMBL/GenBank/DDBJ whole genome shotgun (WGS) entry which is preliminary data.</text>
</comment>
<sequence>MSEIRHNYDETDRMARRLMEHAERLRGTAGAHSGQAHTRLRAHHGQDPLATAVSNGSTRILDVIRKAEDQLHEHLKNMSQGLERTSLNHKENEADLEKALKSLLKVEDKADEIRKKQGPEHRGPKPGLAPHTVTLEWKHGMPRLEFLQKAMALRRLGKQGKLFNAPKVERADGMTQKYKSALIKVLHDNHKGSPDYRAIMDRVNGMQADHVNELQLGGLDSWKNLRMLHDATNWDVGTQQITNDLVKHKVPVGTPIKIKMKWKWW</sequence>
<feature type="region of interest" description="Disordered" evidence="1">
    <location>
        <begin position="25"/>
        <end position="53"/>
    </location>
</feature>
<organism evidence="3 4">
    <name type="scientific">Kitasatospora cineracea</name>
    <dbReference type="NCBI Taxonomy" id="88074"/>
    <lineage>
        <taxon>Bacteria</taxon>
        <taxon>Bacillati</taxon>
        <taxon>Actinomycetota</taxon>
        <taxon>Actinomycetes</taxon>
        <taxon>Kitasatosporales</taxon>
        <taxon>Streptomycetaceae</taxon>
        <taxon>Kitasatospora</taxon>
    </lineage>
</organism>
<dbReference type="OrthoDB" id="4069900at2"/>
<dbReference type="EMBL" id="RJVJ01000001">
    <property type="protein sequence ID" value="ROR43982.1"/>
    <property type="molecule type" value="Genomic_DNA"/>
</dbReference>
<dbReference type="Proteomes" id="UP000267408">
    <property type="component" value="Unassembled WGS sequence"/>
</dbReference>
<evidence type="ECO:0000256" key="1">
    <source>
        <dbReference type="SAM" id="MobiDB-lite"/>
    </source>
</evidence>
<name>A0A3N4RTP1_9ACTN</name>
<dbReference type="Proteomes" id="UP000266906">
    <property type="component" value="Unassembled WGS sequence"/>
</dbReference>